<dbReference type="AlphaFoldDB" id="A0A7Y7X9W2"/>
<evidence type="ECO:0000313" key="2">
    <source>
        <dbReference type="Proteomes" id="UP000539985"/>
    </source>
</evidence>
<dbReference type="InterPro" id="IPR036291">
    <property type="entry name" value="NAD(P)-bd_dom_sf"/>
</dbReference>
<reference evidence="1 2" key="1">
    <citation type="submission" date="2020-04" db="EMBL/GenBank/DDBJ databases">
        <title>Molecular characterization of pseudomonads from Agaricus bisporus reveal novel blotch 2 pathogens in Western Europe.</title>
        <authorList>
            <person name="Taparia T."/>
            <person name="Krijger M."/>
            <person name="Haynes E."/>
            <person name="Elpinstone J.G."/>
            <person name="Noble R."/>
            <person name="Van Der Wolf J."/>
        </authorList>
    </citation>
    <scope>NUCLEOTIDE SEQUENCE [LARGE SCALE GENOMIC DNA]</scope>
    <source>
        <strain evidence="1 2">H7001</strain>
    </source>
</reference>
<sequence length="329" mass="34646">MHSPIWITESEVVGLLSLEEALIPLREGISRLATTDASTFPKAMHAWGGGSLHSLGAFDPTTGMGCFKNWVNTPNGAVAYLSLFDTEQGKLLAIIEAGALGMMRTSGVTALATDELADPHAEEIAIIGSGRQALHQLGAIALVRRPRQVRFWSPTPEKCAAAAINAAERFGVNAIAAESLESALEGASIVATVTRAHEPFLKLEHLAQGTHLNAMGAILPGHAELFPEVLAAAEIIAADSVSGVQRLRELTDSSVLAPSLGTRVQELSTLLAQKTNGRPAAPRLTVFKSVGIGASDLALAGEVYQRAIKTGGGRSFPAPTSTQPRWRRN</sequence>
<dbReference type="PANTHER" id="PTHR13812:SF19">
    <property type="entry name" value="KETIMINE REDUCTASE MU-CRYSTALLIN"/>
    <property type="match status" value="1"/>
</dbReference>
<accession>A0A7Y7X9W2</accession>
<name>A0A7Y7X9W2_9PSED</name>
<dbReference type="GO" id="GO:0005737">
    <property type="term" value="C:cytoplasm"/>
    <property type="evidence" value="ECO:0007669"/>
    <property type="project" value="TreeGrafter"/>
</dbReference>
<protein>
    <submittedName>
        <fullName evidence="1">Ornithine cyclodeaminase family protein</fullName>
    </submittedName>
</protein>
<dbReference type="EMBL" id="JACAQB010000004">
    <property type="protein sequence ID" value="NWB95691.1"/>
    <property type="molecule type" value="Genomic_DNA"/>
</dbReference>
<proteinExistence type="predicted"/>
<dbReference type="SUPFAM" id="SSF51735">
    <property type="entry name" value="NAD(P)-binding Rossmann-fold domains"/>
    <property type="match status" value="1"/>
</dbReference>
<dbReference type="PANTHER" id="PTHR13812">
    <property type="entry name" value="KETIMINE REDUCTASE MU-CRYSTALLIN"/>
    <property type="match status" value="1"/>
</dbReference>
<comment type="caution">
    <text evidence="1">The sequence shown here is derived from an EMBL/GenBank/DDBJ whole genome shotgun (WGS) entry which is preliminary data.</text>
</comment>
<dbReference type="Pfam" id="PF02423">
    <property type="entry name" value="OCD_Mu_crystall"/>
    <property type="match status" value="1"/>
</dbReference>
<dbReference type="InterPro" id="IPR003462">
    <property type="entry name" value="ODC_Mu_crystall"/>
</dbReference>
<dbReference type="Gene3D" id="3.40.50.720">
    <property type="entry name" value="NAD(P)-binding Rossmann-like Domain"/>
    <property type="match status" value="1"/>
</dbReference>
<dbReference type="RefSeq" id="WP_177100902.1">
    <property type="nucleotide sequence ID" value="NZ_JACAOS010000021.1"/>
</dbReference>
<gene>
    <name evidence="1" type="ORF">HX882_07295</name>
</gene>
<organism evidence="1 2">
    <name type="scientific">Pseudomonas gingeri</name>
    <dbReference type="NCBI Taxonomy" id="117681"/>
    <lineage>
        <taxon>Bacteria</taxon>
        <taxon>Pseudomonadati</taxon>
        <taxon>Pseudomonadota</taxon>
        <taxon>Gammaproteobacteria</taxon>
        <taxon>Pseudomonadales</taxon>
        <taxon>Pseudomonadaceae</taxon>
        <taxon>Pseudomonas</taxon>
    </lineage>
</organism>
<dbReference type="Gene3D" id="3.30.1780.10">
    <property type="entry name" value="ornithine cyclodeaminase, domain 1"/>
    <property type="match status" value="1"/>
</dbReference>
<evidence type="ECO:0000313" key="1">
    <source>
        <dbReference type="EMBL" id="NWB95691.1"/>
    </source>
</evidence>
<dbReference type="InterPro" id="IPR023401">
    <property type="entry name" value="ODC_N"/>
</dbReference>
<dbReference type="Proteomes" id="UP000539985">
    <property type="component" value="Unassembled WGS sequence"/>
</dbReference>